<dbReference type="PIRSF" id="PIRSF037394">
    <property type="entry name" value="ABC_thiamine-permease_YkoE_prd"/>
    <property type="match status" value="1"/>
</dbReference>
<dbReference type="STRING" id="1505727.GA0061077_0696"/>
<dbReference type="EMBL" id="FMBL01000001">
    <property type="protein sequence ID" value="SCC79369.1"/>
    <property type="molecule type" value="Genomic_DNA"/>
</dbReference>
<feature type="transmembrane region" description="Helical" evidence="2">
    <location>
        <begin position="131"/>
        <end position="149"/>
    </location>
</feature>
<keyword evidence="2" id="KW-1133">Transmembrane helix</keyword>
<dbReference type="AlphaFoldDB" id="A0A1C4H2Z8"/>
<dbReference type="Pfam" id="PF09819">
    <property type="entry name" value="ABC_cobalt"/>
    <property type="match status" value="1"/>
</dbReference>
<feature type="transmembrane region" description="Helical" evidence="2">
    <location>
        <begin position="74"/>
        <end position="96"/>
    </location>
</feature>
<dbReference type="InterPro" id="IPR017195">
    <property type="entry name" value="ABC_thiamin-permease_prd"/>
</dbReference>
<evidence type="ECO:0000313" key="4">
    <source>
        <dbReference type="Proteomes" id="UP000242610"/>
    </source>
</evidence>
<dbReference type="Proteomes" id="UP000242610">
    <property type="component" value="Unassembled WGS sequence"/>
</dbReference>
<feature type="transmembrane region" description="Helical" evidence="2">
    <location>
        <begin position="161"/>
        <end position="180"/>
    </location>
</feature>
<keyword evidence="2" id="KW-0472">Membrane</keyword>
<gene>
    <name evidence="3" type="ORF">GA0061077_0696</name>
</gene>
<protein>
    <submittedName>
        <fullName evidence="3">Energy-coupling factor transport system substrate-specific component</fullName>
    </submittedName>
</protein>
<evidence type="ECO:0000313" key="3">
    <source>
        <dbReference type="EMBL" id="SCC79369.1"/>
    </source>
</evidence>
<feature type="transmembrane region" description="Helical" evidence="2">
    <location>
        <begin position="200"/>
        <end position="218"/>
    </location>
</feature>
<accession>A0A1C4H2Z8</accession>
<evidence type="ECO:0000256" key="2">
    <source>
        <dbReference type="SAM" id="Phobius"/>
    </source>
</evidence>
<keyword evidence="2" id="KW-0812">Transmembrane</keyword>
<keyword evidence="4" id="KW-1185">Reference proteome</keyword>
<feature type="region of interest" description="Disordered" evidence="1">
    <location>
        <begin position="1"/>
        <end position="32"/>
    </location>
</feature>
<dbReference type="OrthoDB" id="8017424at2"/>
<evidence type="ECO:0000256" key="1">
    <source>
        <dbReference type="SAM" id="MobiDB-lite"/>
    </source>
</evidence>
<name>A0A1C4H2Z8_9BIFI</name>
<feature type="transmembrane region" description="Helical" evidence="2">
    <location>
        <begin position="108"/>
        <end position="125"/>
    </location>
</feature>
<dbReference type="RefSeq" id="WP_091847648.1">
    <property type="nucleotide sequence ID" value="NZ_FMBL01000001.1"/>
</dbReference>
<feature type="transmembrane region" description="Helical" evidence="2">
    <location>
        <begin position="48"/>
        <end position="68"/>
    </location>
</feature>
<reference evidence="4" key="1">
    <citation type="submission" date="2016-08" db="EMBL/GenBank/DDBJ databases">
        <authorList>
            <person name="Varghese N."/>
            <person name="Submissions Spin"/>
        </authorList>
    </citation>
    <scope>NUCLEOTIDE SEQUENCE [LARGE SCALE GENOMIC DNA]</scope>
    <source>
        <strain evidence="4">R-52791</strain>
    </source>
</reference>
<feature type="compositionally biased region" description="Low complexity" evidence="1">
    <location>
        <begin position="11"/>
        <end position="22"/>
    </location>
</feature>
<organism evidence="3 4">
    <name type="scientific">Bifidobacterium commune</name>
    <dbReference type="NCBI Taxonomy" id="1505727"/>
    <lineage>
        <taxon>Bacteria</taxon>
        <taxon>Bacillati</taxon>
        <taxon>Actinomycetota</taxon>
        <taxon>Actinomycetes</taxon>
        <taxon>Bifidobacteriales</taxon>
        <taxon>Bifidobacteriaceae</taxon>
        <taxon>Bifidobacterium</taxon>
    </lineage>
</organism>
<proteinExistence type="predicted"/>
<sequence length="236" mass="25362">MAAHVSKPEQSSRLSSTSSVKSNESISRPSDAVAQIPANRGSRLRWRAADIAVGAALGVACGVVFWGFNFAYSWISPLLGAVLPGVASLLHAFWYFSGPLAVLIIRKPGAAVYVNFVGSVAEMVFGNSYSFGFVFLSALLQGVFAELPFTIERYRRFNLPLTVVSGVLTAVEYGIFVLVFRFQGVAFLSARGITHMVCEVIGGALIAGVMSWVLYLAIARTGALDRFASGRAVRRQ</sequence>